<dbReference type="Gene3D" id="2.10.25.10">
    <property type="entry name" value="Laminin"/>
    <property type="match status" value="1"/>
</dbReference>
<dbReference type="AlphaFoldDB" id="A0A5E4BQS6"/>
<comment type="caution">
    <text evidence="9">The sequence shown here is derived from an EMBL/GenBank/DDBJ whole genome shotgun (WGS) entry which is preliminary data.</text>
</comment>
<feature type="domain" description="EMI" evidence="8">
    <location>
        <begin position="33"/>
        <end position="106"/>
    </location>
</feature>
<dbReference type="PROSITE" id="PS00010">
    <property type="entry name" value="ASX_HYDROXYL"/>
    <property type="match status" value="1"/>
</dbReference>
<dbReference type="GO" id="GO:0005509">
    <property type="term" value="F:calcium ion binding"/>
    <property type="evidence" value="ECO:0007669"/>
    <property type="project" value="InterPro"/>
</dbReference>
<dbReference type="InterPro" id="IPR049883">
    <property type="entry name" value="NOTCH1_EGF-like"/>
</dbReference>
<sequence length="339" mass="37336">MRAPASHSFSPYPSPAHRAPAGCYGKRGLSLLSYHLCSYLETRSVPRVEAVQTSHLVHTSCGGWIPWRWCPKTVYRTQYLTVEVPESRNVTDCCKDYEQLGFYCVLYAGAAPERSSVSWYNVTMLVKVDFEDLQHVDPGLQNHTRLLCSLVTSALQPLDPAVHYLSSARQDPSTTLSWLLLGLPRLLPVAKVSSMLNDIVKRVYEVVSIQVQDVDECSHDGLHACSGEELCVNREGSYQCVCPQDSSAPAPQKLNGTGKGNPRSSRRISHRGHSCTVCTGSGTPDRLEDDRSLPPRLYSDRDSTRGPDERYRQEGHFLLGSPIHGGRTGTSGCMAGGCP</sequence>
<evidence type="ECO:0000259" key="7">
    <source>
        <dbReference type="PROSITE" id="PS50026"/>
    </source>
</evidence>
<evidence type="ECO:0000256" key="1">
    <source>
        <dbReference type="ARBA" id="ARBA00022536"/>
    </source>
</evidence>
<dbReference type="InterPro" id="IPR011489">
    <property type="entry name" value="EMI_domain"/>
</dbReference>
<accession>A0A5E4BQS6</accession>
<comment type="caution">
    <text evidence="5">Lacks conserved residue(s) required for the propagation of feature annotation.</text>
</comment>
<organism evidence="9 10">
    <name type="scientific">Marmota monax</name>
    <name type="common">Woodchuck</name>
    <dbReference type="NCBI Taxonomy" id="9995"/>
    <lineage>
        <taxon>Eukaryota</taxon>
        <taxon>Metazoa</taxon>
        <taxon>Chordata</taxon>
        <taxon>Craniata</taxon>
        <taxon>Vertebrata</taxon>
        <taxon>Euteleostomi</taxon>
        <taxon>Mammalia</taxon>
        <taxon>Eutheria</taxon>
        <taxon>Euarchontoglires</taxon>
        <taxon>Glires</taxon>
        <taxon>Rodentia</taxon>
        <taxon>Sciuromorpha</taxon>
        <taxon>Sciuridae</taxon>
        <taxon>Xerinae</taxon>
        <taxon>Marmotini</taxon>
        <taxon>Marmota</taxon>
    </lineage>
</organism>
<dbReference type="EMBL" id="CABDUW010000600">
    <property type="protein sequence ID" value="VTJ72004.1"/>
    <property type="molecule type" value="Genomic_DNA"/>
</dbReference>
<evidence type="ECO:0000256" key="3">
    <source>
        <dbReference type="ARBA" id="ARBA00022737"/>
    </source>
</evidence>
<evidence type="ECO:0000313" key="10">
    <source>
        <dbReference type="Proteomes" id="UP000335636"/>
    </source>
</evidence>
<feature type="compositionally biased region" description="Basic and acidic residues" evidence="6">
    <location>
        <begin position="285"/>
        <end position="309"/>
    </location>
</feature>
<keyword evidence="2" id="KW-0732">Signal</keyword>
<dbReference type="PROSITE" id="PS01187">
    <property type="entry name" value="EGF_CA"/>
    <property type="match status" value="1"/>
</dbReference>
<evidence type="ECO:0000313" key="9">
    <source>
        <dbReference type="EMBL" id="VTJ72004.1"/>
    </source>
</evidence>
<dbReference type="Proteomes" id="UP000335636">
    <property type="component" value="Unassembled WGS sequence"/>
</dbReference>
<keyword evidence="3" id="KW-0677">Repeat</keyword>
<keyword evidence="1 5" id="KW-0245">EGF-like domain</keyword>
<dbReference type="FunFam" id="2.10.25.10:FF:000038">
    <property type="entry name" value="Fibrillin 2"/>
    <property type="match status" value="1"/>
</dbReference>
<protein>
    <recommendedName>
        <fullName evidence="11">EGF-like domain-containing protein</fullName>
    </recommendedName>
</protein>
<dbReference type="Pfam" id="PF07645">
    <property type="entry name" value="EGF_CA"/>
    <property type="match status" value="1"/>
</dbReference>
<dbReference type="PROSITE" id="PS50026">
    <property type="entry name" value="EGF_3"/>
    <property type="match status" value="1"/>
</dbReference>
<evidence type="ECO:0000256" key="4">
    <source>
        <dbReference type="ARBA" id="ARBA00023157"/>
    </source>
</evidence>
<dbReference type="InterPro" id="IPR001881">
    <property type="entry name" value="EGF-like_Ca-bd_dom"/>
</dbReference>
<evidence type="ECO:0008006" key="11">
    <source>
        <dbReference type="Google" id="ProtNLM"/>
    </source>
</evidence>
<evidence type="ECO:0000256" key="2">
    <source>
        <dbReference type="ARBA" id="ARBA00022729"/>
    </source>
</evidence>
<feature type="compositionally biased region" description="Basic residues" evidence="6">
    <location>
        <begin position="264"/>
        <end position="273"/>
    </location>
</feature>
<proteinExistence type="predicted"/>
<dbReference type="PROSITE" id="PS51041">
    <property type="entry name" value="EMI"/>
    <property type="match status" value="1"/>
</dbReference>
<feature type="region of interest" description="Disordered" evidence="6">
    <location>
        <begin position="249"/>
        <end position="309"/>
    </location>
</feature>
<dbReference type="InterPro" id="IPR018097">
    <property type="entry name" value="EGF_Ca-bd_CS"/>
</dbReference>
<feature type="domain" description="EGF-like" evidence="7">
    <location>
        <begin position="213"/>
        <end position="252"/>
    </location>
</feature>
<keyword evidence="10" id="KW-1185">Reference proteome</keyword>
<dbReference type="SMART" id="SM00179">
    <property type="entry name" value="EGF_CA"/>
    <property type="match status" value="1"/>
</dbReference>
<dbReference type="SUPFAM" id="SSF57196">
    <property type="entry name" value="EGF/Laminin"/>
    <property type="match status" value="1"/>
</dbReference>
<evidence type="ECO:0000256" key="5">
    <source>
        <dbReference type="PROSITE-ProRule" id="PRU00076"/>
    </source>
</evidence>
<keyword evidence="4" id="KW-1015">Disulfide bond</keyword>
<reference evidence="9" key="1">
    <citation type="submission" date="2019-04" db="EMBL/GenBank/DDBJ databases">
        <authorList>
            <person name="Alioto T."/>
            <person name="Alioto T."/>
        </authorList>
    </citation>
    <scope>NUCLEOTIDE SEQUENCE [LARGE SCALE GENOMIC DNA]</scope>
</reference>
<evidence type="ECO:0000259" key="8">
    <source>
        <dbReference type="PROSITE" id="PS51041"/>
    </source>
</evidence>
<dbReference type="InterPro" id="IPR000742">
    <property type="entry name" value="EGF"/>
</dbReference>
<name>A0A5E4BQS6_MARMO</name>
<evidence type="ECO:0000256" key="6">
    <source>
        <dbReference type="SAM" id="MobiDB-lite"/>
    </source>
</evidence>
<dbReference type="CDD" id="cd00054">
    <property type="entry name" value="EGF_CA"/>
    <property type="match status" value="1"/>
</dbReference>
<dbReference type="InterPro" id="IPR000152">
    <property type="entry name" value="EGF-type_Asp/Asn_hydroxyl_site"/>
</dbReference>
<gene>
    <name evidence="9" type="ORF">MONAX_5E014124</name>
</gene>